<evidence type="ECO:0000313" key="3">
    <source>
        <dbReference type="EMBL" id="OIR24096.1"/>
    </source>
</evidence>
<dbReference type="SUPFAM" id="SSF49265">
    <property type="entry name" value="Fibronectin type III"/>
    <property type="match status" value="2"/>
</dbReference>
<dbReference type="AlphaFoldDB" id="A0A1J5TTB1"/>
<dbReference type="Proteomes" id="UP000182798">
    <property type="component" value="Unassembled WGS sequence"/>
</dbReference>
<dbReference type="InterPro" id="IPR003961">
    <property type="entry name" value="FN3_dom"/>
</dbReference>
<dbReference type="InterPro" id="IPR013783">
    <property type="entry name" value="Ig-like_fold"/>
</dbReference>
<dbReference type="SMART" id="SM00060">
    <property type="entry name" value="FN3"/>
    <property type="match status" value="3"/>
</dbReference>
<dbReference type="PROSITE" id="PS50853">
    <property type="entry name" value="FN3"/>
    <property type="match status" value="2"/>
</dbReference>
<reference evidence="4" key="1">
    <citation type="submission" date="2016-09" db="EMBL/GenBank/DDBJ databases">
        <title>Genome Sequence of Bathymodiolus thermophilus sulfur-oxidizing gill endosymbiont.</title>
        <authorList>
            <person name="Ponnudurai R."/>
            <person name="Kleiner M."/>
            <person name="Sayavedra L."/>
            <person name="Thuermer A."/>
            <person name="Felbeck H."/>
            <person name="Schlueter R."/>
            <person name="Schweder T."/>
            <person name="Markert S."/>
        </authorList>
    </citation>
    <scope>NUCLEOTIDE SEQUENCE [LARGE SCALE GENOMIC DNA]</scope>
    <source>
        <strain evidence="4">BAT/CrabSpa'14</strain>
    </source>
</reference>
<dbReference type="Pfam" id="PF00041">
    <property type="entry name" value="fn3"/>
    <property type="match status" value="2"/>
</dbReference>
<name>A0A1J5TTB1_9GAMM</name>
<dbReference type="CDD" id="cd00063">
    <property type="entry name" value="FN3"/>
    <property type="match status" value="3"/>
</dbReference>
<protein>
    <recommendedName>
        <fullName evidence="2">Fibronectin type-III domain-containing protein</fullName>
    </recommendedName>
</protein>
<feature type="domain" description="Fibronectin type-III" evidence="2">
    <location>
        <begin position="215"/>
        <end position="311"/>
    </location>
</feature>
<dbReference type="EMBL" id="MIQH01000851">
    <property type="protein sequence ID" value="OIR24096.1"/>
    <property type="molecule type" value="Genomic_DNA"/>
</dbReference>
<dbReference type="GO" id="GO:0007160">
    <property type="term" value="P:cell-matrix adhesion"/>
    <property type="evidence" value="ECO:0007669"/>
    <property type="project" value="TreeGrafter"/>
</dbReference>
<gene>
    <name evidence="3" type="ORF">BGC33_09360</name>
</gene>
<keyword evidence="1" id="KW-0677">Repeat</keyword>
<feature type="domain" description="Fibronectin type-III" evidence="2">
    <location>
        <begin position="398"/>
        <end position="496"/>
    </location>
</feature>
<proteinExistence type="predicted"/>
<dbReference type="PROSITE" id="PS51257">
    <property type="entry name" value="PROKAR_LIPOPROTEIN"/>
    <property type="match status" value="1"/>
</dbReference>
<evidence type="ECO:0000259" key="2">
    <source>
        <dbReference type="PROSITE" id="PS50853"/>
    </source>
</evidence>
<accession>A0A1J5TTB1</accession>
<dbReference type="InterPro" id="IPR050991">
    <property type="entry name" value="ECM_Regulatory_Proteins"/>
</dbReference>
<dbReference type="GO" id="GO:0007044">
    <property type="term" value="P:cell-substrate junction assembly"/>
    <property type="evidence" value="ECO:0007669"/>
    <property type="project" value="TreeGrafter"/>
</dbReference>
<dbReference type="GO" id="GO:0005201">
    <property type="term" value="F:extracellular matrix structural constituent"/>
    <property type="evidence" value="ECO:0007669"/>
    <property type="project" value="TreeGrafter"/>
</dbReference>
<evidence type="ECO:0000313" key="4">
    <source>
        <dbReference type="Proteomes" id="UP000182798"/>
    </source>
</evidence>
<organism evidence="3 4">
    <name type="scientific">Bathymodiolus thermophilus thioautotrophic gill symbiont</name>
    <dbReference type="NCBI Taxonomy" id="2360"/>
    <lineage>
        <taxon>Bacteria</taxon>
        <taxon>Pseudomonadati</taxon>
        <taxon>Pseudomonadota</taxon>
        <taxon>Gammaproteobacteria</taxon>
        <taxon>sulfur-oxidizing symbionts</taxon>
    </lineage>
</organism>
<dbReference type="GO" id="GO:0043394">
    <property type="term" value="F:proteoglycan binding"/>
    <property type="evidence" value="ECO:0007669"/>
    <property type="project" value="TreeGrafter"/>
</dbReference>
<dbReference type="InterPro" id="IPR036116">
    <property type="entry name" value="FN3_sf"/>
</dbReference>
<dbReference type="GO" id="GO:0005178">
    <property type="term" value="F:integrin binding"/>
    <property type="evidence" value="ECO:0007669"/>
    <property type="project" value="TreeGrafter"/>
</dbReference>
<comment type="caution">
    <text evidence="3">The sequence shown here is derived from an EMBL/GenBank/DDBJ whole genome shotgun (WGS) entry which is preliminary data.</text>
</comment>
<dbReference type="Pfam" id="PF07603">
    <property type="entry name" value="Lcl_C"/>
    <property type="match status" value="1"/>
</dbReference>
<sequence>MFDVLKYLLVVVVLLLQSCGNESSPKTLDAPKNLVAIKGDAMVTLTWYKVNEATKYRVYYAKQSFSSIGNDLSNYATLDGGSLLQNITDNNKIIIGLTNGITYYFVVTAIKDDIEGPPSAMAGATPVSKPVLENLPAKHLTLGNDIEAFIFRNTESAASSCSSVPQLPSGLTMALVGGSCQISGIPNALQDATIYTVKALNLVGNSTATVSIDIALGKPRDFTATKGDTSVTLAWRAVSGATGYKIYYAQNAISASNLGSASLAQVSNVGGIIDNLINDTTYYFAVTAVKGGTESSLSAVISATPILSKPSIANLSTKQLIFNVNIEVFAFTNTGGLVRNCSSEPSLPSGLIMTLVDGSCQISGTPTTLQNTTTYTITATNVVGNDTATISISVNLDTPKNLTATKGNASVGLTWDAVSSATEYQVYYAKQSFNGISDLSNYASLDGGLLLENITSNSKTITGLAYNTEYYFVVTAVKNTFESGGSNEIIATPKGMLLNDTGMTWGGDYPLGNNTNCTGAVILEQDCSHGRDAKAIAGTLRKVGGGKAGFDFTKLGSTGNVLSIQNATWIIGGTGTESAGTKWSCVEDNHTGLIWEVKTDSGSKDSNTLDQVHTNIHHKDNRYRWGGKTALGRDSDNKEGAYDNNWTGLVDGTNAENLCGDNNWRVPTLEELHSIADLSVVSPIIDNHYFPNTVSLSFWSSLPSLYNSGLAWLLDFSSGNSGNYSRRNKFYVRLVRSKR</sequence>
<dbReference type="PANTHER" id="PTHR46708">
    <property type="entry name" value="TENASCIN"/>
    <property type="match status" value="1"/>
</dbReference>
<dbReference type="InterPro" id="IPR011460">
    <property type="entry name" value="Lcl_C"/>
</dbReference>
<dbReference type="PANTHER" id="PTHR46708:SF7">
    <property type="entry name" value="FIBRONECTIN TYPE-III DOMAIN-CONTAINING PROTEIN"/>
    <property type="match status" value="1"/>
</dbReference>
<dbReference type="Gene3D" id="2.60.40.10">
    <property type="entry name" value="Immunoglobulins"/>
    <property type="match status" value="4"/>
</dbReference>
<evidence type="ECO:0000256" key="1">
    <source>
        <dbReference type="ARBA" id="ARBA00022737"/>
    </source>
</evidence>